<accession>A0A9X3TVF6</accession>
<dbReference type="PANTHER" id="PTHR45663">
    <property type="entry name" value="GEO12009P1"/>
    <property type="match status" value="1"/>
</dbReference>
<evidence type="ECO:0000256" key="2">
    <source>
        <dbReference type="ARBA" id="ARBA00022448"/>
    </source>
</evidence>
<feature type="domain" description="Thioredoxin" evidence="7">
    <location>
        <begin position="17"/>
        <end position="144"/>
    </location>
</feature>
<keyword evidence="9" id="KW-1185">Reference proteome</keyword>
<keyword evidence="5" id="KW-0676">Redox-active center</keyword>
<dbReference type="GO" id="GO:0006950">
    <property type="term" value="P:response to stress"/>
    <property type="evidence" value="ECO:0007669"/>
    <property type="project" value="UniProtKB-ARBA"/>
</dbReference>
<dbReference type="RefSeq" id="WP_274942140.1">
    <property type="nucleotide sequence ID" value="NZ_JANWOI010000001.1"/>
</dbReference>
<evidence type="ECO:0000256" key="6">
    <source>
        <dbReference type="NCBIfam" id="TIGR01068"/>
    </source>
</evidence>
<evidence type="ECO:0000256" key="4">
    <source>
        <dbReference type="ARBA" id="ARBA00023157"/>
    </source>
</evidence>
<comment type="similarity">
    <text evidence="1">Belongs to the thioredoxin family.</text>
</comment>
<reference evidence="8" key="1">
    <citation type="submission" date="2022-08" db="EMBL/GenBank/DDBJ databases">
        <authorList>
            <person name="Vandamme P."/>
            <person name="Hettiarachchi A."/>
            <person name="Peeters C."/>
            <person name="Cnockaert M."/>
            <person name="Carlier A."/>
        </authorList>
    </citation>
    <scope>NUCLEOTIDE SEQUENCE</scope>
    <source>
        <strain evidence="8">LMG 31809</strain>
    </source>
</reference>
<keyword evidence="3" id="KW-0249">Electron transport</keyword>
<dbReference type="InterPro" id="IPR017937">
    <property type="entry name" value="Thioredoxin_CS"/>
</dbReference>
<dbReference type="EMBL" id="JANWOI010000001">
    <property type="protein sequence ID" value="MDA5192432.1"/>
    <property type="molecule type" value="Genomic_DNA"/>
</dbReference>
<proteinExistence type="inferred from homology"/>
<dbReference type="GO" id="GO:0045454">
    <property type="term" value="P:cell redox homeostasis"/>
    <property type="evidence" value="ECO:0007669"/>
    <property type="project" value="TreeGrafter"/>
</dbReference>
<keyword evidence="2" id="KW-0813">Transport</keyword>
<dbReference type="PRINTS" id="PR00421">
    <property type="entry name" value="THIOREDOXIN"/>
</dbReference>
<dbReference type="GO" id="GO:0005829">
    <property type="term" value="C:cytosol"/>
    <property type="evidence" value="ECO:0007669"/>
    <property type="project" value="TreeGrafter"/>
</dbReference>
<dbReference type="Proteomes" id="UP001141619">
    <property type="component" value="Unassembled WGS sequence"/>
</dbReference>
<organism evidence="8 9">
    <name type="scientific">Govanella unica</name>
    <dbReference type="NCBI Taxonomy" id="2975056"/>
    <lineage>
        <taxon>Bacteria</taxon>
        <taxon>Pseudomonadati</taxon>
        <taxon>Pseudomonadota</taxon>
        <taxon>Alphaproteobacteria</taxon>
        <taxon>Emcibacterales</taxon>
        <taxon>Govanellaceae</taxon>
        <taxon>Govanella</taxon>
    </lineage>
</organism>
<dbReference type="CDD" id="cd02956">
    <property type="entry name" value="ybbN"/>
    <property type="match status" value="1"/>
</dbReference>
<evidence type="ECO:0000256" key="1">
    <source>
        <dbReference type="ARBA" id="ARBA00008987"/>
    </source>
</evidence>
<dbReference type="Gene3D" id="1.25.40.10">
    <property type="entry name" value="Tetratricopeptide repeat domain"/>
    <property type="match status" value="2"/>
</dbReference>
<dbReference type="Pfam" id="PF14559">
    <property type="entry name" value="TPR_19"/>
    <property type="match status" value="1"/>
</dbReference>
<dbReference type="Pfam" id="PF00085">
    <property type="entry name" value="Thioredoxin"/>
    <property type="match status" value="1"/>
</dbReference>
<dbReference type="NCBIfam" id="TIGR01068">
    <property type="entry name" value="thioredoxin"/>
    <property type="match status" value="1"/>
</dbReference>
<dbReference type="InterPro" id="IPR013766">
    <property type="entry name" value="Thioredoxin_domain"/>
</dbReference>
<dbReference type="PANTHER" id="PTHR45663:SF11">
    <property type="entry name" value="GEO12009P1"/>
    <property type="match status" value="1"/>
</dbReference>
<sequence length="304" mass="32039">MESMIGAAPGGQGSSGAHIKDADMQSFAKDVLDASMTVPVLVDFWAPWCGPCAQLTPALEKLVTEAKGAIKLVKINVDENQMLAQQLRIQSLPTVMAFKAGRPVDGFQGALPDSQLKQFITTLVGDLGPTPVEEILAAADQALAAGALEDAGGLYAAVLEADPENAKAYGKLALIQVRLGNLDDARETLAAVPQAHSNHADVSAARAALTLAEETATAGTPEPFLAVLAANPDDHQARYDLALALTKAGAFDDAADALLEIVRRDRAWNDDAARKQLVKMFEAFGHTSPFTLAARRKLSSLLFS</sequence>
<evidence type="ECO:0000313" key="8">
    <source>
        <dbReference type="EMBL" id="MDA5192432.1"/>
    </source>
</evidence>
<gene>
    <name evidence="8" type="primary">trxA</name>
    <name evidence="8" type="ORF">NYP16_00470</name>
</gene>
<evidence type="ECO:0000259" key="7">
    <source>
        <dbReference type="PROSITE" id="PS51352"/>
    </source>
</evidence>
<name>A0A9X3TVF6_9PROT</name>
<evidence type="ECO:0000256" key="3">
    <source>
        <dbReference type="ARBA" id="ARBA00022982"/>
    </source>
</evidence>
<dbReference type="PROSITE" id="PS00194">
    <property type="entry name" value="THIOREDOXIN_1"/>
    <property type="match status" value="1"/>
</dbReference>
<comment type="caution">
    <text evidence="8">The sequence shown here is derived from an EMBL/GenBank/DDBJ whole genome shotgun (WGS) entry which is preliminary data.</text>
</comment>
<dbReference type="SUPFAM" id="SSF48452">
    <property type="entry name" value="TPR-like"/>
    <property type="match status" value="1"/>
</dbReference>
<evidence type="ECO:0000256" key="5">
    <source>
        <dbReference type="ARBA" id="ARBA00023284"/>
    </source>
</evidence>
<dbReference type="Pfam" id="PF14561">
    <property type="entry name" value="TPR_20"/>
    <property type="match status" value="1"/>
</dbReference>
<protein>
    <recommendedName>
        <fullName evidence="6">Thioredoxin</fullName>
    </recommendedName>
</protein>
<dbReference type="InterPro" id="IPR005746">
    <property type="entry name" value="Thioredoxin"/>
</dbReference>
<reference evidence="8" key="2">
    <citation type="journal article" date="2023" name="Syst. Appl. Microbiol.">
        <title>Govania unica gen. nov., sp. nov., a rare biosphere bacterium that represents a novel family in the class Alphaproteobacteria.</title>
        <authorList>
            <person name="Vandamme P."/>
            <person name="Peeters C."/>
            <person name="Hettiarachchi A."/>
            <person name="Cnockaert M."/>
            <person name="Carlier A."/>
        </authorList>
    </citation>
    <scope>NUCLEOTIDE SEQUENCE</scope>
    <source>
        <strain evidence="8">LMG 31809</strain>
    </source>
</reference>
<dbReference type="InterPro" id="IPR036249">
    <property type="entry name" value="Thioredoxin-like_sf"/>
</dbReference>
<evidence type="ECO:0000313" key="9">
    <source>
        <dbReference type="Proteomes" id="UP001141619"/>
    </source>
</evidence>
<dbReference type="SUPFAM" id="SSF52833">
    <property type="entry name" value="Thioredoxin-like"/>
    <property type="match status" value="1"/>
</dbReference>
<dbReference type="AlphaFoldDB" id="A0A9X3TVF6"/>
<keyword evidence="4" id="KW-1015">Disulfide bond</keyword>
<dbReference type="PROSITE" id="PS51352">
    <property type="entry name" value="THIOREDOXIN_2"/>
    <property type="match status" value="1"/>
</dbReference>
<dbReference type="Gene3D" id="3.40.30.10">
    <property type="entry name" value="Glutaredoxin"/>
    <property type="match status" value="1"/>
</dbReference>
<dbReference type="GO" id="GO:0015035">
    <property type="term" value="F:protein-disulfide reductase activity"/>
    <property type="evidence" value="ECO:0007669"/>
    <property type="project" value="UniProtKB-UniRule"/>
</dbReference>
<dbReference type="FunFam" id="3.40.30.10:FF:000001">
    <property type="entry name" value="Thioredoxin"/>
    <property type="match status" value="1"/>
</dbReference>
<dbReference type="InterPro" id="IPR011990">
    <property type="entry name" value="TPR-like_helical_dom_sf"/>
</dbReference>